<keyword evidence="1" id="KW-0175">Coiled coil</keyword>
<dbReference type="PROSITE" id="PS50164">
    <property type="entry name" value="GIY_YIG"/>
    <property type="match status" value="1"/>
</dbReference>
<dbReference type="GO" id="GO:0004386">
    <property type="term" value="F:helicase activity"/>
    <property type="evidence" value="ECO:0007669"/>
    <property type="project" value="UniProtKB-KW"/>
</dbReference>
<dbReference type="InterPro" id="IPR000305">
    <property type="entry name" value="GIY-YIG_endonuc"/>
</dbReference>
<keyword evidence="3" id="KW-0067">ATP-binding</keyword>
<dbReference type="InterPro" id="IPR027417">
    <property type="entry name" value="P-loop_NTPase"/>
</dbReference>
<reference evidence="3" key="1">
    <citation type="journal article" date="2002" name="Nucleic Acids Res.">
        <title>A novel family of mobile genetic elements is limited to the germline genome in Tetrahymena thermophila.</title>
        <authorList>
            <person name="Wuitschick J.D."/>
            <person name="Gershan J.A."/>
            <person name="Lochowicz A.J."/>
            <person name="Li S."/>
            <person name="Karrer K.M."/>
        </authorList>
    </citation>
    <scope>NUCLEOTIDE SEQUENCE</scope>
</reference>
<keyword evidence="3" id="KW-0378">Hydrolase</keyword>
<keyword evidence="3" id="KW-0347">Helicase</keyword>
<sequence>MSFIQQLIDQYYPNFEDSIFAGKFDFYDHIIKIFQEGTNDKAFIQRLAADLRQAFDNSNDKQEFFGQFADMFKKVTSANINKLQQQSIRSAFDRHFGEIVEERKEEQKEERKEEPVLKRRKERNDKGIKNYDKDQDKRYFFQTNVILTIKVQENEKTRYYRINKVINVGVLRSLCNEQEDIENIELANLIFAHLKLGGKDKKIVIKSSENTFYFFSSGEELISVEVESKVKIDPNAELTRIPMKQNFKLVKQFGDTKLLNPNEGQCVIDFLINRYGDGKNSMKRALKKSNLKRIFGNDYETVGVSIEQLAKFCDENEISIYAFNVFNRLIYKKTYEKSHKPLLFHIANCHILPIVDTSLIKSFVQTDRSQMFDYKFSIVYDDILYYDEEPIVEVLKTIKKLIGKQEADEEQKDFQAKVILLNNQNYDINVICHQAQAMSKYQIVNFKFDKDNHLLAFRIPCTNLVIETVMNFNQRREDFLHLKRLLPNIFNQFQNQSYCEMGIQMFEMFNSMNKIRSNMNEKLFEMYQQYPRGPYIATVLFDQKEIDRCSNKMGLDINKSYTNVILNSGYDFNQYNVFDEVVKYDGREIVQGSYFLSKGIVIERIKVCLPPGLFEYPIVQWALKNKFIDEKEITHMIIPQKMIDSKIFERFVLTSIAAQESDEIESFDFFDPDTFEPCVIQGKKKYGFAKHLVNNFIGCLAKSHNKKVQGTMINNYLEACALFNKVMSEGNESSIYQHQNMFFVTSTSKSMQLKNSIPIYRQIIELGMMQLFQLALDACNEKSKVVSYNTDYVSILNPRKIDLEEYSVNQNLYQKQEIKLDFLEDFMQKYGRIDLDQIGRIKKEEFKTRGHMKEKSEQVILDIPVREFNVFEEKDEIMDTIKMMIDKSYLLDGGSGVGKSYYCVKLTQFLGEGKYLALCFTNVACDNLRKQGVKNVQTLDSFFNQHQKERKLPAEITHLIVDEVSMVNSHHMNLIMKLKKRQGLKLNMFGDFNQCKPVEDNCYDYLNNQIFREMVDFNLLKMKYKSTSRFSGETLNIVNRLLEGNFEHKVNEQTFEETDGIDLSVRHHITLTNKRKDKINKMIVENHYRDYFKEINVSIGLYYICKENQKDIQLFNGQLFEVTNFEDGRITLNQYGNDRELVVNLNNMGKSLFYQFFEFGFARTIYKIQGITIRERMQLHEGNRMSMNEFYTSITRTTDIQNVLILKFKQFYQKESREHKYLKSKIDYGNEEKLEVEVTGKIYKIELSNGKVYVGQTTRSLETRLKEHKDSRKTLDDEFHLELRKMTDYQLRKLQIEIVREIAFESTEELNKLEKEIIRQYQNAGRKVLNTVGIEKVIKSQVITGIKKIEMKDQAYYCEYADNYRIHYYDENGKINQLLRRFNESNKDSVFKEVQRIVFEFNNKK</sequence>
<evidence type="ECO:0000313" key="3">
    <source>
        <dbReference type="EMBL" id="AAL73453.1"/>
    </source>
</evidence>
<protein>
    <submittedName>
        <fullName evidence="3">Putative helicase</fullName>
    </submittedName>
</protein>
<dbReference type="CDD" id="cd10443">
    <property type="entry name" value="GIY-YIG_HE_Tlr8p_PBC-V_like"/>
    <property type="match status" value="1"/>
</dbReference>
<name>Q8WRC6_TETTH</name>
<evidence type="ECO:0000259" key="2">
    <source>
        <dbReference type="PROSITE" id="PS50164"/>
    </source>
</evidence>
<dbReference type="Pfam" id="PF13604">
    <property type="entry name" value="AAA_30"/>
    <property type="match status" value="1"/>
</dbReference>
<feature type="coiled-coil region" evidence="1">
    <location>
        <begin position="1258"/>
        <end position="1316"/>
    </location>
</feature>
<dbReference type="EMBL" id="AF451860">
    <property type="protein sequence ID" value="AAL73453.1"/>
    <property type="molecule type" value="Genomic_DNA"/>
</dbReference>
<feature type="domain" description="GIY-YIG" evidence="2">
    <location>
        <begin position="1238"/>
        <end position="1327"/>
    </location>
</feature>
<accession>Q8WRC6</accession>
<dbReference type="SUPFAM" id="SSF52540">
    <property type="entry name" value="P-loop containing nucleoside triphosphate hydrolases"/>
    <property type="match status" value="1"/>
</dbReference>
<proteinExistence type="predicted"/>
<keyword evidence="3" id="KW-0547">Nucleotide-binding</keyword>
<evidence type="ECO:0000256" key="1">
    <source>
        <dbReference type="SAM" id="Coils"/>
    </source>
</evidence>
<dbReference type="SMART" id="SM00465">
    <property type="entry name" value="GIYc"/>
    <property type="match status" value="1"/>
</dbReference>
<organism evidence="3">
    <name type="scientific">Tetrahymena thermophila</name>
    <dbReference type="NCBI Taxonomy" id="5911"/>
    <lineage>
        <taxon>Eukaryota</taxon>
        <taxon>Sar</taxon>
        <taxon>Alveolata</taxon>
        <taxon>Ciliophora</taxon>
        <taxon>Intramacronucleata</taxon>
        <taxon>Oligohymenophorea</taxon>
        <taxon>Hymenostomatida</taxon>
        <taxon>Tetrahymenina</taxon>
        <taxon>Tetrahymenidae</taxon>
        <taxon>Tetrahymena</taxon>
    </lineage>
</organism>
<dbReference type="Gene3D" id="3.40.50.300">
    <property type="entry name" value="P-loop containing nucleotide triphosphate hydrolases"/>
    <property type="match status" value="1"/>
</dbReference>